<sequence length="406" mass="43158">MKRYLAAAALAAIINTPQAAENWLATWQASPHAVWDSNGFALPTGVPAVLERQTVRETARISVGGSRLRVVLSNRYGTQPLLVGEARLGRAGETTRPLTFGGKASVVIQPGAPAVSDALEMPVAVLEKLAVSVYLPERTPLATFHWGAQQTGAIMAGNRTADATLADAQPLHGRALLSGIWVDAPAGAATATAAPAAGVVAAFGDSITDGNGSTPDQDRRWPDYLAARLSPGGVAVVNAGISGARLLGDRMGVNAAARFEQDVLLQPGVRTAIVLMGINDIGWPQSIFAPHEAPMTADRMIAAYRQLIAQARAHQVRIIGATLPPFEGTAIDDYYTPAKDALRRQVNQWIRESNEFDAVADMDVLLRDPQQPSRMQPRYDSGDHLHPGDAGYEAMAAEAVRVLSRY</sequence>
<feature type="domain" description="SGNH hydrolase-type esterase" evidence="2">
    <location>
        <begin position="202"/>
        <end position="394"/>
    </location>
</feature>
<gene>
    <name evidence="3" type="ORF">GTP55_02880</name>
</gene>
<dbReference type="InterPro" id="IPR053140">
    <property type="entry name" value="GDSL_Rv0518-like"/>
</dbReference>
<dbReference type="CDD" id="cd01830">
    <property type="entry name" value="XynE_like"/>
    <property type="match status" value="1"/>
</dbReference>
<dbReference type="EMBL" id="WWCS01000002">
    <property type="protein sequence ID" value="MYN38309.1"/>
    <property type="molecule type" value="Genomic_DNA"/>
</dbReference>
<dbReference type="GO" id="GO:0016787">
    <property type="term" value="F:hydrolase activity"/>
    <property type="evidence" value="ECO:0007669"/>
    <property type="project" value="UniProtKB-KW"/>
</dbReference>
<keyword evidence="4" id="KW-1185">Reference proteome</keyword>
<organism evidence="3 4">
    <name type="scientific">Duganella margarita</name>
    <dbReference type="NCBI Taxonomy" id="2692170"/>
    <lineage>
        <taxon>Bacteria</taxon>
        <taxon>Pseudomonadati</taxon>
        <taxon>Pseudomonadota</taxon>
        <taxon>Betaproteobacteria</taxon>
        <taxon>Burkholderiales</taxon>
        <taxon>Oxalobacteraceae</taxon>
        <taxon>Telluria group</taxon>
        <taxon>Duganella</taxon>
    </lineage>
</organism>
<keyword evidence="3" id="KW-0378">Hydrolase</keyword>
<dbReference type="InterPro" id="IPR036514">
    <property type="entry name" value="SGNH_hydro_sf"/>
</dbReference>
<accession>A0ABW9WB69</accession>
<dbReference type="PANTHER" id="PTHR43784">
    <property type="entry name" value="GDSL-LIKE LIPASE/ACYLHYDROLASE, PUTATIVE (AFU_ORTHOLOGUE AFUA_2G00820)-RELATED"/>
    <property type="match status" value="1"/>
</dbReference>
<keyword evidence="1" id="KW-0732">Signal</keyword>
<evidence type="ECO:0000313" key="4">
    <source>
        <dbReference type="Proteomes" id="UP000466332"/>
    </source>
</evidence>
<dbReference type="Pfam" id="PF13472">
    <property type="entry name" value="Lipase_GDSL_2"/>
    <property type="match status" value="1"/>
</dbReference>
<evidence type="ECO:0000259" key="2">
    <source>
        <dbReference type="Pfam" id="PF13472"/>
    </source>
</evidence>
<comment type="caution">
    <text evidence="3">The sequence shown here is derived from an EMBL/GenBank/DDBJ whole genome shotgun (WGS) entry which is preliminary data.</text>
</comment>
<dbReference type="Proteomes" id="UP000466332">
    <property type="component" value="Unassembled WGS sequence"/>
</dbReference>
<dbReference type="RefSeq" id="WP_161043483.1">
    <property type="nucleotide sequence ID" value="NZ_WWCS01000002.1"/>
</dbReference>
<dbReference type="Gene3D" id="3.40.50.1110">
    <property type="entry name" value="SGNH hydrolase"/>
    <property type="match status" value="1"/>
</dbReference>
<feature type="chain" id="PRO_5046324687" evidence="1">
    <location>
        <begin position="20"/>
        <end position="406"/>
    </location>
</feature>
<dbReference type="InterPro" id="IPR013830">
    <property type="entry name" value="SGNH_hydro"/>
</dbReference>
<name>A0ABW9WB69_9BURK</name>
<evidence type="ECO:0000313" key="3">
    <source>
        <dbReference type="EMBL" id="MYN38309.1"/>
    </source>
</evidence>
<dbReference type="SUPFAM" id="SSF52266">
    <property type="entry name" value="SGNH hydrolase"/>
    <property type="match status" value="1"/>
</dbReference>
<proteinExistence type="predicted"/>
<dbReference type="PANTHER" id="PTHR43784:SF2">
    <property type="entry name" value="GDSL-LIKE LIPASE_ACYLHYDROLASE, PUTATIVE (AFU_ORTHOLOGUE AFUA_2G00820)-RELATED"/>
    <property type="match status" value="1"/>
</dbReference>
<evidence type="ECO:0000256" key="1">
    <source>
        <dbReference type="SAM" id="SignalP"/>
    </source>
</evidence>
<protein>
    <submittedName>
        <fullName evidence="3">SGNH/GDSL hydrolase family protein</fullName>
    </submittedName>
</protein>
<feature type="signal peptide" evidence="1">
    <location>
        <begin position="1"/>
        <end position="19"/>
    </location>
</feature>
<reference evidence="3 4" key="1">
    <citation type="submission" date="2019-12" db="EMBL/GenBank/DDBJ databases">
        <title>Novel species isolated from a subtropical stream in China.</title>
        <authorList>
            <person name="Lu H."/>
        </authorList>
    </citation>
    <scope>NUCLEOTIDE SEQUENCE [LARGE SCALE GENOMIC DNA]</scope>
    <source>
        <strain evidence="3 4">FT109W</strain>
    </source>
</reference>